<feature type="region of interest" description="Disordered" evidence="1">
    <location>
        <begin position="86"/>
        <end position="122"/>
    </location>
</feature>
<gene>
    <name evidence="2" type="ORF">PGLA2088_LOCUS21618</name>
</gene>
<evidence type="ECO:0000313" key="3">
    <source>
        <dbReference type="Proteomes" id="UP000626109"/>
    </source>
</evidence>
<dbReference type="AlphaFoldDB" id="A0A813JIY4"/>
<comment type="caution">
    <text evidence="2">The sequence shown here is derived from an EMBL/GenBank/DDBJ whole genome shotgun (WGS) entry which is preliminary data.</text>
</comment>
<sequence length="137" mass="15260">MLVCLLAVSTPTGAHNAMYDEMMQERRSGISQEFDQGAAGFRQRAQQHLGGYLLEIKLKSLRPRPSSTPCDSLHIFGFDIEIGCPGSSQRAGRDASIHRPRRHTQVSEDSVPPGTKSRSSKWAESGFHWIITEHTIQ</sequence>
<reference evidence="2" key="1">
    <citation type="submission" date="2021-02" db="EMBL/GenBank/DDBJ databases">
        <authorList>
            <person name="Dougan E. K."/>
            <person name="Rhodes N."/>
            <person name="Thang M."/>
            <person name="Chan C."/>
        </authorList>
    </citation>
    <scope>NUCLEOTIDE SEQUENCE</scope>
</reference>
<dbReference type="EMBL" id="CAJNNW010025808">
    <property type="protein sequence ID" value="CAE8679902.1"/>
    <property type="molecule type" value="Genomic_DNA"/>
</dbReference>
<evidence type="ECO:0000256" key="1">
    <source>
        <dbReference type="SAM" id="MobiDB-lite"/>
    </source>
</evidence>
<organism evidence="2 3">
    <name type="scientific">Polarella glacialis</name>
    <name type="common">Dinoflagellate</name>
    <dbReference type="NCBI Taxonomy" id="89957"/>
    <lineage>
        <taxon>Eukaryota</taxon>
        <taxon>Sar</taxon>
        <taxon>Alveolata</taxon>
        <taxon>Dinophyceae</taxon>
        <taxon>Suessiales</taxon>
        <taxon>Suessiaceae</taxon>
        <taxon>Polarella</taxon>
    </lineage>
</organism>
<protein>
    <submittedName>
        <fullName evidence="2">Uncharacterized protein</fullName>
    </submittedName>
</protein>
<dbReference type="Proteomes" id="UP000626109">
    <property type="component" value="Unassembled WGS sequence"/>
</dbReference>
<name>A0A813JIY4_POLGL</name>
<proteinExistence type="predicted"/>
<evidence type="ECO:0000313" key="2">
    <source>
        <dbReference type="EMBL" id="CAE8679902.1"/>
    </source>
</evidence>
<accession>A0A813JIY4</accession>